<evidence type="ECO:0000256" key="1">
    <source>
        <dbReference type="ARBA" id="ARBA00023242"/>
    </source>
</evidence>
<gene>
    <name evidence="3" type="ORF">QQX98_003596</name>
</gene>
<dbReference type="PROSITE" id="PS00463">
    <property type="entry name" value="ZN2_CY6_FUNGAL_1"/>
    <property type="match status" value="1"/>
</dbReference>
<dbReference type="SUPFAM" id="SSF57701">
    <property type="entry name" value="Zn2/Cys6 DNA-binding domain"/>
    <property type="match status" value="1"/>
</dbReference>
<dbReference type="CDD" id="cd00067">
    <property type="entry name" value="GAL4"/>
    <property type="match status" value="1"/>
</dbReference>
<reference evidence="3 4" key="1">
    <citation type="journal article" date="2025" name="Microbiol. Resour. Announc.">
        <title>Draft genome sequences for Neonectria magnoliae and Neonectria punicea, canker pathogens of Liriodendron tulipifera and Acer saccharum in West Virginia.</title>
        <authorList>
            <person name="Petronek H.M."/>
            <person name="Kasson M.T."/>
            <person name="Metheny A.M."/>
            <person name="Stauder C.M."/>
            <person name="Lovett B."/>
            <person name="Lynch S.C."/>
            <person name="Garnas J.R."/>
            <person name="Kasson L.R."/>
            <person name="Stajich J.E."/>
        </authorList>
    </citation>
    <scope>NUCLEOTIDE SEQUENCE [LARGE SCALE GENOMIC DNA]</scope>
    <source>
        <strain evidence="3 4">NRRL 64653</strain>
    </source>
</reference>
<sequence>MSGKDRPKRVGRVAIGCNACRVRHVRCDKNLPSCLACLKAGIECVRSLQVRFRNGLDSVDEDYSFSDTQTWVQHEKDLEYCDETAQLSQLYEGTIPEVEE</sequence>
<dbReference type="SMART" id="SM00066">
    <property type="entry name" value="GAL4"/>
    <property type="match status" value="1"/>
</dbReference>
<accession>A0ABR1HD55</accession>
<name>A0ABR1HD55_9HYPO</name>
<evidence type="ECO:0000259" key="2">
    <source>
        <dbReference type="PROSITE" id="PS50048"/>
    </source>
</evidence>
<dbReference type="EMBL" id="JAZAVJ010000041">
    <property type="protein sequence ID" value="KAK7419094.1"/>
    <property type="molecule type" value="Genomic_DNA"/>
</dbReference>
<evidence type="ECO:0000313" key="3">
    <source>
        <dbReference type="EMBL" id="KAK7419094.1"/>
    </source>
</evidence>
<organism evidence="3 4">
    <name type="scientific">Neonectria punicea</name>
    <dbReference type="NCBI Taxonomy" id="979145"/>
    <lineage>
        <taxon>Eukaryota</taxon>
        <taxon>Fungi</taxon>
        <taxon>Dikarya</taxon>
        <taxon>Ascomycota</taxon>
        <taxon>Pezizomycotina</taxon>
        <taxon>Sordariomycetes</taxon>
        <taxon>Hypocreomycetidae</taxon>
        <taxon>Hypocreales</taxon>
        <taxon>Nectriaceae</taxon>
        <taxon>Neonectria</taxon>
    </lineage>
</organism>
<dbReference type="Pfam" id="PF00172">
    <property type="entry name" value="Zn_clus"/>
    <property type="match status" value="1"/>
</dbReference>
<dbReference type="InterPro" id="IPR036864">
    <property type="entry name" value="Zn2-C6_fun-type_DNA-bd_sf"/>
</dbReference>
<comment type="caution">
    <text evidence="3">The sequence shown here is derived from an EMBL/GenBank/DDBJ whole genome shotgun (WGS) entry which is preliminary data.</text>
</comment>
<evidence type="ECO:0000313" key="4">
    <source>
        <dbReference type="Proteomes" id="UP001498476"/>
    </source>
</evidence>
<keyword evidence="1" id="KW-0539">Nucleus</keyword>
<dbReference type="Proteomes" id="UP001498476">
    <property type="component" value="Unassembled WGS sequence"/>
</dbReference>
<keyword evidence="4" id="KW-1185">Reference proteome</keyword>
<dbReference type="PROSITE" id="PS50048">
    <property type="entry name" value="ZN2_CY6_FUNGAL_2"/>
    <property type="match status" value="1"/>
</dbReference>
<protein>
    <recommendedName>
        <fullName evidence="2">Zn(2)-C6 fungal-type domain-containing protein</fullName>
    </recommendedName>
</protein>
<dbReference type="Gene3D" id="4.10.240.10">
    <property type="entry name" value="Zn(2)-C6 fungal-type DNA-binding domain"/>
    <property type="match status" value="1"/>
</dbReference>
<proteinExistence type="predicted"/>
<dbReference type="InterPro" id="IPR001138">
    <property type="entry name" value="Zn2Cys6_DnaBD"/>
</dbReference>
<feature type="domain" description="Zn(2)-C6 fungal-type" evidence="2">
    <location>
        <begin position="16"/>
        <end position="46"/>
    </location>
</feature>